<dbReference type="Proteomes" id="UP000297348">
    <property type="component" value="Unassembled WGS sequence"/>
</dbReference>
<feature type="region of interest" description="Disordered" evidence="1">
    <location>
        <begin position="67"/>
        <end position="86"/>
    </location>
</feature>
<organism evidence="2 3">
    <name type="scientific">Levilactobacillus suantsaiihabitans</name>
    <dbReference type="NCBI Taxonomy" id="2487722"/>
    <lineage>
        <taxon>Bacteria</taxon>
        <taxon>Bacillati</taxon>
        <taxon>Bacillota</taxon>
        <taxon>Bacilli</taxon>
        <taxon>Lactobacillales</taxon>
        <taxon>Lactobacillaceae</taxon>
        <taxon>Levilactobacillus</taxon>
    </lineage>
</organism>
<evidence type="ECO:0000256" key="1">
    <source>
        <dbReference type="SAM" id="MobiDB-lite"/>
    </source>
</evidence>
<accession>A0A4Z0J8X8</accession>
<reference evidence="2 3" key="1">
    <citation type="submission" date="2018-10" db="EMBL/GenBank/DDBJ databases">
        <title>Lactobacillus sp. R7 and Lactobacillus sp. R19 isolated from fermented mustard green product of Taiwan.</title>
        <authorList>
            <person name="Lin S.-T."/>
        </authorList>
    </citation>
    <scope>NUCLEOTIDE SEQUENCE [LARGE SCALE GENOMIC DNA]</scope>
    <source>
        <strain evidence="2 3">BCRC 81129</strain>
    </source>
</reference>
<name>A0A4Z0J8X8_9LACO</name>
<keyword evidence="3" id="KW-1185">Reference proteome</keyword>
<protein>
    <submittedName>
        <fullName evidence="2">Uncharacterized protein</fullName>
    </submittedName>
</protein>
<evidence type="ECO:0000313" key="2">
    <source>
        <dbReference type="EMBL" id="TGD19097.1"/>
    </source>
</evidence>
<dbReference type="AlphaFoldDB" id="A0A4Z0J8X8"/>
<proteinExistence type="predicted"/>
<gene>
    <name evidence="2" type="ORF">EGT51_05605</name>
</gene>
<evidence type="ECO:0000313" key="3">
    <source>
        <dbReference type="Proteomes" id="UP000297348"/>
    </source>
</evidence>
<dbReference type="EMBL" id="RKLX01000007">
    <property type="protein sequence ID" value="TGD19097.1"/>
    <property type="molecule type" value="Genomic_DNA"/>
</dbReference>
<comment type="caution">
    <text evidence="2">The sequence shown here is derived from an EMBL/GenBank/DDBJ whole genome shotgun (WGS) entry which is preliminary data.</text>
</comment>
<sequence length="86" mass="9346">MTKVSIAVLSQFKAQGNLRDYGLSQAFKPIRNQPINPTFNLQLTQKGAQALSPRLHQLNFFAALKGNTAGPTSKPGLNPGQQCRPL</sequence>